<dbReference type="VEuPathDB" id="FungiDB:PC110_g2941"/>
<evidence type="ECO:0000313" key="5">
    <source>
        <dbReference type="EMBL" id="KAG2998091.1"/>
    </source>
</evidence>
<evidence type="ECO:0000313" key="3">
    <source>
        <dbReference type="EMBL" id="KAG2943438.1"/>
    </source>
</evidence>
<dbReference type="EMBL" id="MJFZ01000040">
    <property type="protein sequence ID" value="RAW40864.1"/>
    <property type="molecule type" value="Genomic_DNA"/>
</dbReference>
<dbReference type="Proteomes" id="UP000760860">
    <property type="component" value="Unassembled WGS sequence"/>
</dbReference>
<evidence type="ECO:0000313" key="6">
    <source>
        <dbReference type="EMBL" id="KAG3228323.1"/>
    </source>
</evidence>
<dbReference type="EMBL" id="RCMK01000013">
    <property type="protein sequence ID" value="KAG2954460.1"/>
    <property type="molecule type" value="Genomic_DNA"/>
</dbReference>
<dbReference type="Proteomes" id="UP000697107">
    <property type="component" value="Unassembled WGS sequence"/>
</dbReference>
<dbReference type="EMBL" id="JAENGZ010001135">
    <property type="protein sequence ID" value="KAG6950397.1"/>
    <property type="molecule type" value="Genomic_DNA"/>
</dbReference>
<dbReference type="OrthoDB" id="10322637at2759"/>
<evidence type="ECO:0000313" key="9">
    <source>
        <dbReference type="Proteomes" id="UP000251314"/>
    </source>
</evidence>
<organism evidence="8 9">
    <name type="scientific">Phytophthora cactorum</name>
    <dbReference type="NCBI Taxonomy" id="29920"/>
    <lineage>
        <taxon>Eukaryota</taxon>
        <taxon>Sar</taxon>
        <taxon>Stramenopiles</taxon>
        <taxon>Oomycota</taxon>
        <taxon>Peronosporomycetes</taxon>
        <taxon>Peronosporales</taxon>
        <taxon>Peronosporaceae</taxon>
        <taxon>Phytophthora</taxon>
    </lineage>
</organism>
<dbReference type="EMBL" id="RCMV01000017">
    <property type="protein sequence ID" value="KAG3228323.1"/>
    <property type="molecule type" value="Genomic_DNA"/>
</dbReference>
<keyword evidence="9" id="KW-1185">Reference proteome</keyword>
<dbReference type="Proteomes" id="UP000774804">
    <property type="component" value="Unassembled WGS sequence"/>
</dbReference>
<evidence type="ECO:0000313" key="7">
    <source>
        <dbReference type="EMBL" id="KAG6950397.1"/>
    </source>
</evidence>
<feature type="compositionally biased region" description="Low complexity" evidence="1">
    <location>
        <begin position="56"/>
        <end position="73"/>
    </location>
</feature>
<sequence length="73" mass="8027">MEMKYEKENELQITLIKLQLRLETTPSLDSVNSCVYTVEETSAEAKVLRPGDCDVTSESRVSTTTSHSSTAGS</sequence>
<dbReference type="EMBL" id="RCMG01000031">
    <property type="protein sequence ID" value="KAG2867017.1"/>
    <property type="molecule type" value="Genomic_DNA"/>
</dbReference>
<dbReference type="EMBL" id="RCMI01000009">
    <property type="protein sequence ID" value="KAG2943438.1"/>
    <property type="molecule type" value="Genomic_DNA"/>
</dbReference>
<accession>A0A329SVL2</accession>
<dbReference type="Proteomes" id="UP000735874">
    <property type="component" value="Unassembled WGS sequence"/>
</dbReference>
<dbReference type="EMBL" id="RCML01000019">
    <property type="protein sequence ID" value="KAG2998091.1"/>
    <property type="molecule type" value="Genomic_DNA"/>
</dbReference>
<name>A0A329SVL2_9STRA</name>
<gene>
    <name evidence="7" type="ORF">JG687_00014282</name>
    <name evidence="8" type="ORF">PC110_g2941</name>
    <name evidence="2" type="ORF">PC113_g2318</name>
    <name evidence="3" type="ORF">PC115_g822</name>
    <name evidence="4" type="ORF">PC117_g1188</name>
    <name evidence="5" type="ORF">PC118_g1525</name>
    <name evidence="6" type="ORF">PC129_g1120</name>
</gene>
<dbReference type="Proteomes" id="UP000251314">
    <property type="component" value="Unassembled WGS sequence"/>
</dbReference>
<evidence type="ECO:0000313" key="2">
    <source>
        <dbReference type="EMBL" id="KAG2867017.1"/>
    </source>
</evidence>
<evidence type="ECO:0000256" key="1">
    <source>
        <dbReference type="SAM" id="MobiDB-lite"/>
    </source>
</evidence>
<reference evidence="8 9" key="1">
    <citation type="submission" date="2018-01" db="EMBL/GenBank/DDBJ databases">
        <title>Draft genome of the strawberry crown rot pathogen Phytophthora cactorum.</title>
        <authorList>
            <person name="Armitage A.D."/>
            <person name="Lysoe E."/>
            <person name="Nellist C.F."/>
            <person name="Harrison R.J."/>
            <person name="Brurberg M.B."/>
        </authorList>
    </citation>
    <scope>NUCLEOTIDE SEQUENCE [LARGE SCALE GENOMIC DNA]</scope>
    <source>
        <strain evidence="8 9">10300</strain>
    </source>
</reference>
<feature type="region of interest" description="Disordered" evidence="1">
    <location>
        <begin position="54"/>
        <end position="73"/>
    </location>
</feature>
<protein>
    <submittedName>
        <fullName evidence="8">Uncharacterized protein</fullName>
    </submittedName>
</protein>
<proteinExistence type="predicted"/>
<reference evidence="2" key="2">
    <citation type="submission" date="2018-10" db="EMBL/GenBank/DDBJ databases">
        <title>Effector identification in a new, highly contiguous assembly of the strawberry crown rot pathogen Phytophthora cactorum.</title>
        <authorList>
            <person name="Armitage A.D."/>
            <person name="Nellist C.F."/>
            <person name="Bates H."/>
            <person name="Vickerstaff R.J."/>
            <person name="Harrison R.J."/>
        </authorList>
    </citation>
    <scope>NUCLEOTIDE SEQUENCE</scope>
    <source>
        <strain evidence="2">15-7</strain>
        <strain evidence="3">4032</strain>
        <strain evidence="4">4040</strain>
        <strain evidence="5">P415</strain>
        <strain evidence="6">P421</strain>
    </source>
</reference>
<dbReference type="Proteomes" id="UP000688947">
    <property type="component" value="Unassembled WGS sequence"/>
</dbReference>
<dbReference type="AlphaFoldDB" id="A0A329SVL2"/>
<dbReference type="Proteomes" id="UP000736787">
    <property type="component" value="Unassembled WGS sequence"/>
</dbReference>
<evidence type="ECO:0000313" key="4">
    <source>
        <dbReference type="EMBL" id="KAG2954460.1"/>
    </source>
</evidence>
<evidence type="ECO:0000313" key="8">
    <source>
        <dbReference type="EMBL" id="RAW40864.1"/>
    </source>
</evidence>
<reference evidence="7" key="3">
    <citation type="submission" date="2021-01" db="EMBL/GenBank/DDBJ databases">
        <title>Phytophthora aleatoria, a newly-described species from Pinus radiata is distinct from Phytophthora cactorum isolates based on comparative genomics.</title>
        <authorList>
            <person name="Mcdougal R."/>
            <person name="Panda P."/>
            <person name="Williams N."/>
            <person name="Studholme D.J."/>
        </authorList>
    </citation>
    <scope>NUCLEOTIDE SEQUENCE</scope>
    <source>
        <strain evidence="7">NZFS 3830</strain>
    </source>
</reference>
<comment type="caution">
    <text evidence="8">The sequence shown here is derived from an EMBL/GenBank/DDBJ whole genome shotgun (WGS) entry which is preliminary data.</text>
</comment>